<reference evidence="4 5" key="2">
    <citation type="submission" date="2015-12" db="EMBL/GenBank/DDBJ databases">
        <title>Draft Genome Sequence of Desulfitobacterium hafniense Strain DH, a Sulfate-reducing Bacterium Isolated from Paddy Soils.</title>
        <authorList>
            <person name="Bao P."/>
            <person name="Zhang X."/>
            <person name="Li G."/>
        </authorList>
    </citation>
    <scope>NUCLEOTIDE SEQUENCE [LARGE SCALE GENOMIC DNA]</scope>
    <source>
        <strain evidence="4 5">DH</strain>
    </source>
</reference>
<keyword evidence="1" id="KW-0456">Lyase</keyword>
<dbReference type="Gene3D" id="2.30.130.110">
    <property type="match status" value="1"/>
</dbReference>
<dbReference type="PANTHER" id="PTHR30536:SF5">
    <property type="entry name" value="ALTRONATE DEHYDRATASE"/>
    <property type="match status" value="1"/>
</dbReference>
<feature type="domain" description="SAF" evidence="2">
    <location>
        <begin position="13"/>
        <end position="90"/>
    </location>
</feature>
<dbReference type="EMBL" id="LK996017">
    <property type="protein sequence ID" value="CDX03388.1"/>
    <property type="molecule type" value="Genomic_DNA"/>
</dbReference>
<dbReference type="GO" id="GO:0016829">
    <property type="term" value="F:lyase activity"/>
    <property type="evidence" value="ECO:0007669"/>
    <property type="project" value="UniProtKB-KW"/>
</dbReference>
<dbReference type="AlphaFoldDB" id="A0A098B3E5"/>
<evidence type="ECO:0000313" key="5">
    <source>
        <dbReference type="Proteomes" id="UP000054623"/>
    </source>
</evidence>
<protein>
    <submittedName>
        <fullName evidence="4">Dehydratase</fullName>
    </submittedName>
    <submittedName>
        <fullName evidence="3">SAF domain protein</fullName>
    </submittedName>
</protein>
<accession>A0A098B3E5</accession>
<dbReference type="EMBL" id="LOCK01000017">
    <property type="protein sequence ID" value="KTE92245.1"/>
    <property type="molecule type" value="Genomic_DNA"/>
</dbReference>
<dbReference type="InterPro" id="IPR036844">
    <property type="entry name" value="Hint_dom_sf"/>
</dbReference>
<dbReference type="InterPro" id="IPR052172">
    <property type="entry name" value="UxaA_altronate/galactarate_dh"/>
</dbReference>
<dbReference type="OrthoDB" id="9804574at2"/>
<gene>
    <name evidence="4" type="ORF">AT727_04755</name>
    <name evidence="3" type="ORF">DPCES_3502</name>
</gene>
<evidence type="ECO:0000259" key="2">
    <source>
        <dbReference type="SMART" id="SM00858"/>
    </source>
</evidence>
<name>A0A098B3E5_DESHA</name>
<dbReference type="SMART" id="SM00858">
    <property type="entry name" value="SAF"/>
    <property type="match status" value="1"/>
</dbReference>
<dbReference type="GO" id="GO:0019698">
    <property type="term" value="P:D-galacturonate catabolic process"/>
    <property type="evidence" value="ECO:0007669"/>
    <property type="project" value="TreeGrafter"/>
</dbReference>
<evidence type="ECO:0000313" key="3">
    <source>
        <dbReference type="EMBL" id="CDX03388.1"/>
    </source>
</evidence>
<dbReference type="Proteomes" id="UP000054623">
    <property type="component" value="Unassembled WGS sequence"/>
</dbReference>
<evidence type="ECO:0000313" key="4">
    <source>
        <dbReference type="EMBL" id="KTE92245.1"/>
    </source>
</evidence>
<proteinExistence type="predicted"/>
<dbReference type="InterPro" id="IPR013974">
    <property type="entry name" value="SAF"/>
</dbReference>
<dbReference type="PATRIC" id="fig|49338.4.peg.3762"/>
<dbReference type="CDD" id="cd11613">
    <property type="entry name" value="SAF_AH_GD"/>
    <property type="match status" value="1"/>
</dbReference>
<dbReference type="SUPFAM" id="SSF51294">
    <property type="entry name" value="Hedgehog/intein (Hint) domain"/>
    <property type="match status" value="1"/>
</dbReference>
<sequence length="98" mass="10942">MSSHKFLLHEAQDDVGVAVQDIKAGEKVMGVDIHSGEEFHVTANHDIQLGHKIALKSKKQGENLIKYGENVGKVTQDIKVGDWVHTHNLKTARWDYGN</sequence>
<dbReference type="Pfam" id="PF08666">
    <property type="entry name" value="SAF"/>
    <property type="match status" value="1"/>
</dbReference>
<reference evidence="3" key="1">
    <citation type="submission" date="2014-07" db="EMBL/GenBank/DDBJ databases">
        <authorList>
            <person name="Hornung V.Bastian."/>
        </authorList>
    </citation>
    <scope>NUCLEOTIDE SEQUENCE</scope>
    <source>
        <strain evidence="3">PCE-S</strain>
    </source>
</reference>
<dbReference type="OMA" id="DIPFGHK"/>
<dbReference type="RefSeq" id="WP_005816969.1">
    <property type="nucleotide sequence ID" value="NZ_CABKQQ010000060.1"/>
</dbReference>
<evidence type="ECO:0000256" key="1">
    <source>
        <dbReference type="ARBA" id="ARBA00023239"/>
    </source>
</evidence>
<dbReference type="InterPro" id="IPR044144">
    <property type="entry name" value="SAF_UxaA/GarD"/>
</dbReference>
<dbReference type="PANTHER" id="PTHR30536">
    <property type="entry name" value="ALTRONATE/GALACTARATE DEHYDRATASE"/>
    <property type="match status" value="1"/>
</dbReference>
<organism evidence="3">
    <name type="scientific">Desulfitobacterium hafniense</name>
    <name type="common">Desulfitobacterium frappieri</name>
    <dbReference type="NCBI Taxonomy" id="49338"/>
    <lineage>
        <taxon>Bacteria</taxon>
        <taxon>Bacillati</taxon>
        <taxon>Bacillota</taxon>
        <taxon>Clostridia</taxon>
        <taxon>Eubacteriales</taxon>
        <taxon>Desulfitobacteriaceae</taxon>
        <taxon>Desulfitobacterium</taxon>
    </lineage>
</organism>